<evidence type="ECO:0000313" key="6">
    <source>
        <dbReference type="EMBL" id="TDQ38672.1"/>
    </source>
</evidence>
<comment type="caution">
    <text evidence="6">The sequence shown here is derived from an EMBL/GenBank/DDBJ whole genome shotgun (WGS) entry which is preliminary data.</text>
</comment>
<dbReference type="RefSeq" id="WP_133580728.1">
    <property type="nucleotide sequence ID" value="NZ_SNYJ01000009.1"/>
</dbReference>
<feature type="modified residue" description="N6-(pyridoxal phosphate)lysine" evidence="4">
    <location>
        <position position="186"/>
    </location>
</feature>
<dbReference type="PIRSF" id="PIRSF000390">
    <property type="entry name" value="PLP_StrS"/>
    <property type="match status" value="1"/>
</dbReference>
<evidence type="ECO:0000313" key="7">
    <source>
        <dbReference type="Proteomes" id="UP000295632"/>
    </source>
</evidence>
<dbReference type="PANTHER" id="PTHR30244:SF36">
    <property type="entry name" value="3-OXO-GLUCOSE-6-PHOSPHATE:GLUTAMATE AMINOTRANSFERASE"/>
    <property type="match status" value="1"/>
</dbReference>
<dbReference type="GO" id="GO:0000271">
    <property type="term" value="P:polysaccharide biosynthetic process"/>
    <property type="evidence" value="ECO:0007669"/>
    <property type="project" value="TreeGrafter"/>
</dbReference>
<dbReference type="InterPro" id="IPR000653">
    <property type="entry name" value="DegT/StrS_aminotransferase"/>
</dbReference>
<dbReference type="Gene3D" id="3.90.1150.10">
    <property type="entry name" value="Aspartate Aminotransferase, domain 1"/>
    <property type="match status" value="1"/>
</dbReference>
<evidence type="ECO:0000256" key="2">
    <source>
        <dbReference type="ARBA" id="ARBA00037999"/>
    </source>
</evidence>
<accession>A0A4R6U0E7</accession>
<dbReference type="InterPro" id="IPR015422">
    <property type="entry name" value="PyrdxlP-dep_Trfase_small"/>
</dbReference>
<dbReference type="OrthoDB" id="9810913at2"/>
<dbReference type="CDD" id="cd00616">
    <property type="entry name" value="AHBA_syn"/>
    <property type="match status" value="1"/>
</dbReference>
<dbReference type="FunFam" id="3.40.640.10:FF:000089">
    <property type="entry name" value="Aminotransferase, DegT/DnrJ/EryC1/StrS family"/>
    <property type="match status" value="1"/>
</dbReference>
<dbReference type="Gene3D" id="3.40.640.10">
    <property type="entry name" value="Type I PLP-dependent aspartate aminotransferase-like (Major domain)"/>
    <property type="match status" value="1"/>
</dbReference>
<name>A0A4R6U0E7_9BACI</name>
<proteinExistence type="inferred from homology"/>
<keyword evidence="1 4" id="KW-0663">Pyridoxal phosphate</keyword>
<protein>
    <submittedName>
        <fullName evidence="6">dTDP-4-amino-4,6-dideoxygalactose transaminase</fullName>
    </submittedName>
</protein>
<dbReference type="GO" id="GO:0030170">
    <property type="term" value="F:pyridoxal phosphate binding"/>
    <property type="evidence" value="ECO:0007669"/>
    <property type="project" value="UniProtKB-ARBA"/>
</dbReference>
<dbReference type="EMBL" id="SNYJ01000009">
    <property type="protein sequence ID" value="TDQ38672.1"/>
    <property type="molecule type" value="Genomic_DNA"/>
</dbReference>
<evidence type="ECO:0000256" key="4">
    <source>
        <dbReference type="PIRSR" id="PIRSR000390-2"/>
    </source>
</evidence>
<dbReference type="InterPro" id="IPR015424">
    <property type="entry name" value="PyrdxlP-dep_Trfase"/>
</dbReference>
<feature type="active site" description="Proton acceptor" evidence="3">
    <location>
        <position position="186"/>
    </location>
</feature>
<evidence type="ECO:0000256" key="1">
    <source>
        <dbReference type="ARBA" id="ARBA00022898"/>
    </source>
</evidence>
<dbReference type="AlphaFoldDB" id="A0A4R6U0E7"/>
<evidence type="ECO:0000256" key="5">
    <source>
        <dbReference type="RuleBase" id="RU004508"/>
    </source>
</evidence>
<sequence>MKIPMLDLTAQYASLKEEMNARIVQCIERGHFILGEEVRELEARLASLSNVSHGIGVGSGSDALYIALAACGLKEGDEVITTPFTFFATAGAIARTGATPVFADIDPVSFNIDPDAVAKAITAKTKAILPVHLYGQTADMGRLRDLADAHKLWLIEDAAQSIGASFAGERTGQLSDAACYSFFPSKNLGAYGDGGMIVTKHDELAETMRILRVHGSKPKYYHQMLGINSRLDELQAAILNVKATFLEEWSESRRQVATIYNELFQEVSVPVETPYIGEQHVSIFHQYTIRTTSRDALQNALSEKGIATMVYYPVPMHLQPVFASLGYKEGDFPEAERACKEALSLPMYPELTKEDQTKVVAAISHFFKEALVK</sequence>
<dbReference type="Proteomes" id="UP000295632">
    <property type="component" value="Unassembled WGS sequence"/>
</dbReference>
<keyword evidence="7" id="KW-1185">Reference proteome</keyword>
<comment type="similarity">
    <text evidence="2 5">Belongs to the DegT/DnrJ/EryC1 family.</text>
</comment>
<dbReference type="PANTHER" id="PTHR30244">
    <property type="entry name" value="TRANSAMINASE"/>
    <property type="match status" value="1"/>
</dbReference>
<reference evidence="6 7" key="1">
    <citation type="submission" date="2019-03" db="EMBL/GenBank/DDBJ databases">
        <title>Genomic Encyclopedia of Type Strains, Phase IV (KMG-IV): sequencing the most valuable type-strain genomes for metagenomic binning, comparative biology and taxonomic classification.</title>
        <authorList>
            <person name="Goeker M."/>
        </authorList>
    </citation>
    <scope>NUCLEOTIDE SEQUENCE [LARGE SCALE GENOMIC DNA]</scope>
    <source>
        <strain evidence="6 7">DSM 28697</strain>
    </source>
</reference>
<dbReference type="InterPro" id="IPR015421">
    <property type="entry name" value="PyrdxlP-dep_Trfase_major"/>
</dbReference>
<dbReference type="GO" id="GO:0008483">
    <property type="term" value="F:transaminase activity"/>
    <property type="evidence" value="ECO:0007669"/>
    <property type="project" value="TreeGrafter"/>
</dbReference>
<dbReference type="Pfam" id="PF01041">
    <property type="entry name" value="DegT_DnrJ_EryC1"/>
    <property type="match status" value="1"/>
</dbReference>
<gene>
    <name evidence="6" type="ORF">EV213_10940</name>
</gene>
<evidence type="ECO:0000256" key="3">
    <source>
        <dbReference type="PIRSR" id="PIRSR000390-1"/>
    </source>
</evidence>
<organism evidence="6 7">
    <name type="scientific">Aureibacillus halotolerans</name>
    <dbReference type="NCBI Taxonomy" id="1508390"/>
    <lineage>
        <taxon>Bacteria</taxon>
        <taxon>Bacillati</taxon>
        <taxon>Bacillota</taxon>
        <taxon>Bacilli</taxon>
        <taxon>Bacillales</taxon>
        <taxon>Bacillaceae</taxon>
        <taxon>Aureibacillus</taxon>
    </lineage>
</organism>
<dbReference type="SUPFAM" id="SSF53383">
    <property type="entry name" value="PLP-dependent transferases"/>
    <property type="match status" value="1"/>
</dbReference>